<dbReference type="Gene3D" id="2.160.20.10">
    <property type="entry name" value="Single-stranded right-handed beta-helix, Pectin lyase-like"/>
    <property type="match status" value="1"/>
</dbReference>
<dbReference type="InterPro" id="IPR041286">
    <property type="entry name" value="MBG_2"/>
</dbReference>
<feature type="domain" description="MBG" evidence="3">
    <location>
        <begin position="1888"/>
        <end position="1965"/>
    </location>
</feature>
<dbReference type="Gene3D" id="3.30.210.10">
    <property type="entry name" value="DNA polymerase, thumb domain"/>
    <property type="match status" value="3"/>
</dbReference>
<organism evidence="4">
    <name type="scientific">Methyloraptor flagellatus</name>
    <dbReference type="NCBI Taxonomy" id="3162530"/>
    <lineage>
        <taxon>Bacteria</taxon>
        <taxon>Pseudomonadati</taxon>
        <taxon>Pseudomonadota</taxon>
        <taxon>Alphaproteobacteria</taxon>
        <taxon>Hyphomicrobiales</taxon>
        <taxon>Ancalomicrobiaceae</taxon>
        <taxon>Methyloraptor</taxon>
    </lineage>
</organism>
<feature type="compositionally biased region" description="Low complexity" evidence="1">
    <location>
        <begin position="2339"/>
        <end position="2371"/>
    </location>
</feature>
<dbReference type="KEGG" id="mflg:ABS361_05765"/>
<evidence type="ECO:0000313" key="4">
    <source>
        <dbReference type="EMBL" id="XBY45772.1"/>
    </source>
</evidence>
<dbReference type="InterPro" id="IPR037160">
    <property type="entry name" value="DNA_Pol_thumb_sf"/>
</dbReference>
<accession>A0AAU7XDB3</accession>
<dbReference type="InterPro" id="IPR011493">
    <property type="entry name" value="GLUG"/>
</dbReference>
<gene>
    <name evidence="4" type="ORF">ABS361_05765</name>
</gene>
<dbReference type="Pfam" id="PF07581">
    <property type="entry name" value="Glug"/>
    <property type="match status" value="2"/>
</dbReference>
<protein>
    <submittedName>
        <fullName evidence="4">MBG domain-containing protein</fullName>
    </submittedName>
</protein>
<evidence type="ECO:0000256" key="1">
    <source>
        <dbReference type="SAM" id="MobiDB-lite"/>
    </source>
</evidence>
<feature type="domain" description="MBG" evidence="3">
    <location>
        <begin position="2137"/>
        <end position="2209"/>
    </location>
</feature>
<feature type="region of interest" description="Disordered" evidence="1">
    <location>
        <begin position="2334"/>
        <end position="2383"/>
    </location>
</feature>
<dbReference type="Gene3D" id="3.30.160.710">
    <property type="match status" value="1"/>
</dbReference>
<feature type="domain" description="MBG" evidence="3">
    <location>
        <begin position="2216"/>
        <end position="2289"/>
    </location>
</feature>
<evidence type="ECO:0000259" key="3">
    <source>
        <dbReference type="Pfam" id="PF18676"/>
    </source>
</evidence>
<name>A0AAU7XDB3_9HYPH</name>
<feature type="domain" description="MBG" evidence="3">
    <location>
        <begin position="2055"/>
        <end position="2131"/>
    </location>
</feature>
<dbReference type="RefSeq" id="WP_407050868.1">
    <property type="nucleotide sequence ID" value="NZ_CP158568.1"/>
</dbReference>
<sequence length="2401" mass="232461">MRSWSATALSDGKFVVKVGGADTEAKTSGVIKAAEAELKANGGNVYALAGNTASLTKATGVANRGGRIFLTAGDGGTVTVAQKVSARATAAGGKARGGDIRVSGGTVKVSGKISARGKGDAGGTVVVTGREVSLASTARIDARGTSGGTVLVGGDYRGGYDPTSKFLAETVATATNTVVDAGARILVDGTAGAGGRAVVWSDRTTIFAGNISATATGTAAGGTVETSGHNLVLGDTVSISTLSAQGKTGLWLIDPYDVTISSSGSSNVQVDVSGDPWRVAPTASGANINNTTLASYLASSNVAITTNGAGTEAGNITVSAAVSWSAATTLSLLADASTGGVFVNANLTGSNAASGLILSAGSGGINQAGGTAIRAGTLTVTAANGGSVALTNTGNLIGTLGASSAAGSFAFTNGQSLTVSGAITSNGTLSLTTSSGDLTISGALADAHSGSSLTLSAAGDLKIGKDVTRSGANAAVSLAFGGSYSLIDGARVSLPDSGATLSIGGASYTLVHDLTGLQAMSTAGRYALGNDIDASATAGWNSGAGFVPIGDSSTAFTGTFTGLGHFIDGLTINRPSTSIIGLFGYANAATLRDVTLSNVSITGAARVGGLAGWSDTSALTNIHVTGAISATQETGGITGWLVDTTLSKSSSSASVTATANGAGGLAGRILYSGTISDSYATGAVTAAADAGGLVGEVFSATPLTLSNVYASGQVTGASASSGGLIGADDAASPSSITFTNAYWDANATGRSSAGGNTAGSTITGTAVDVSAAPRTQSTYSGFDFTNTWVMIAGETRPMLRNEYSTVIATPAALQLMSQNLAGSYKLGANVDLTSALAVGSGGYYSGLWGASGFVPVGDTSTKFTGSFDGQNHTITGLTITRGATNYVGLFGFTNGATIANVTLLGGSITGNDGVGPLIGYMLGGSVSAASASATVSGVSAGEVNSGGLIGTVDGGSVSSSSASGNVTGAGYQVGGLVGFLVNAGSVTQSYATGNVTGTNTSAGNGYIGGLVGANGYSGNGGTISRSYATGIVTGASGPVGGFVGHNEGTITDSYATGPAIGTGTASNIGGFVGVNFVNGTITNAYSTGYVTGPAQLGGFAGYNNNNAAALTNVYWDTQTSGQSGGMAGGSGSVTARTTAQLQGSLPAGFSSSIWGTGANLYPYFGWRYSTTPIAVSGVAYSDAGSTVLSAKAVTAVSGGVAIGSAVTGDNGYYYILADASKLAVTGALAYLDNGSTKGAAFSDVAGTNGIQNVAIYGTAAHLITGQSTLTATRTNYLAARGAYADTDLSFLSSSTFAPLTTTAGYGVYLNTTGNYTLNANIGSSGALSLDSGGTFTVSASLTASAAGLLSIADAVSLSGVSVLTLSTTNSGDMSLGGAVTSSGGTLIVSAAGTATTSSTINVGTFRLAGGTWRQIAASLPTFTPTDFSISAGATFLRVLGGDGSVATPYRIADVYGLQGIGSTGLTSQRFVLANDIDATATGAWTTNNGFVPIGNTTTAFTGSLDGAGHTISNLAVGQPTIAAGLFGVIGAAGTVHDLTISGSVRGLHAGVLAGTNAGTITNVVTSGSARNSGAAGAGGVGGLVGTNTGSITGSSSTATALTVIANTTVGGLVGSNAGTITTSYAQGAVTAGAAGVSAGGLVGRTTAGTIGRSFATGAITAASDTDAGGLVGSNAAAISDTYATGAISGGANGGGLVGVNTGTIASSYATGALPSSGGTYGGLVGSNSGTVTASAWNTTTSATTLGVGTGTATGVTGRTTTEMTSLSFFSGAGWSIDDTGGTASTWRIYDGFTAPLLRNFMTGLTVTGGAGSKNYDGSATSTSVGTLTYNPPGYTTALVSGTAIYTASSADAGTYSGAGLRLSGFYSSQFGYDITFTPGTLTVAKVGLAVAVGAATKTYDGLAYAGGAGVSYTGFVGSDTAASLGGTLVYGGAAQGAVNAGSYTLTASGLTSNNYTITYTPSTLTIGRAGLTVLVNGASKTYDGTAYTGGNGVSYAGFVGSDTTASLGGTLVYGGAAQGAINAGSYALTASGLTSNNYDITYTPATLTIGRAGLSVLVGAASKTYDGAAYTGGNGVSYAGFVGSDTASSLGGTLVYGGAAQGAINAGSYALTASGLTSGNYDITYTPATLTIGRAALTVGADGNTMVYGDAVPTLTYTVSTGRLYGSDTLTGALATGATSTAAVGDYAIGQGTLAASSNYTLSFVGGTLRVTPRPITVTADDKTRVVGTNNPALTYRIGGRGLAAGDVLSGALSTAADSSSPAGRYAILQGSLGASANYVLTYVPGTLTVVDVATPPPPPAPTGPIVPTFVETDVPDQIVTTIDTRDLIAFLGLPGRVPSPGSNPAGSNPPSAGQPGPSATASPSTARAGSCDGTSSSGRCAFLPVQDNLPVGRWLSFRSP</sequence>
<feature type="domain" description="GLUG" evidence="2">
    <location>
        <begin position="1039"/>
        <end position="1059"/>
    </location>
</feature>
<dbReference type="EMBL" id="CP158568">
    <property type="protein sequence ID" value="XBY45772.1"/>
    <property type="molecule type" value="Genomic_DNA"/>
</dbReference>
<evidence type="ECO:0000259" key="2">
    <source>
        <dbReference type="Pfam" id="PF07581"/>
    </source>
</evidence>
<dbReference type="Pfam" id="PF18676">
    <property type="entry name" value="MBG_2"/>
    <property type="match status" value="5"/>
</dbReference>
<proteinExistence type="predicted"/>
<reference evidence="4" key="1">
    <citation type="submission" date="2024-06" db="EMBL/GenBank/DDBJ databases">
        <title>Methylostella associata gen. nov., sp. nov., a novel Ancalomicrobiaceae-affiliated facultatively methylotrophic bacteria that feed on methanotrophs of the genus Methylococcus.</title>
        <authorList>
            <person name="Saltykova V."/>
            <person name="Danilova O.V."/>
            <person name="Oshkin I.Y."/>
            <person name="Belova S.E."/>
            <person name="Pimenov N.V."/>
            <person name="Dedysh S.N."/>
        </authorList>
    </citation>
    <scope>NUCLEOTIDE SEQUENCE</scope>
    <source>
        <strain evidence="4">S20</strain>
    </source>
</reference>
<feature type="domain" description="GLUG" evidence="2">
    <location>
        <begin position="970"/>
        <end position="996"/>
    </location>
</feature>
<dbReference type="InterPro" id="IPR012334">
    <property type="entry name" value="Pectin_lyas_fold"/>
</dbReference>
<dbReference type="Gene3D" id="2.160.20.110">
    <property type="match status" value="3"/>
</dbReference>
<feature type="domain" description="MBG" evidence="3">
    <location>
        <begin position="1971"/>
        <end position="2048"/>
    </location>
</feature>